<dbReference type="AlphaFoldDB" id="A0A3N1Y0P1"/>
<evidence type="ECO:0000256" key="1">
    <source>
        <dbReference type="SAM" id="MobiDB-lite"/>
    </source>
</evidence>
<dbReference type="PANTHER" id="PTHR13061:SF29">
    <property type="entry name" value="GAMMA CARBONIC ANHYDRASE-LIKE 1, MITOCHONDRIAL-RELATED"/>
    <property type="match status" value="1"/>
</dbReference>
<proteinExistence type="predicted"/>
<organism evidence="2 3">
    <name type="scientific">Inmirania thermothiophila</name>
    <dbReference type="NCBI Taxonomy" id="1750597"/>
    <lineage>
        <taxon>Bacteria</taxon>
        <taxon>Pseudomonadati</taxon>
        <taxon>Pseudomonadota</taxon>
        <taxon>Gammaproteobacteria</taxon>
        <taxon>Chromatiales</taxon>
        <taxon>Ectothiorhodospiraceae</taxon>
        <taxon>Inmirania</taxon>
    </lineage>
</organism>
<dbReference type="InterPro" id="IPR050484">
    <property type="entry name" value="Transf_Hexapept/Carb_Anhydrase"/>
</dbReference>
<dbReference type="OrthoDB" id="9803036at2"/>
<evidence type="ECO:0000313" key="2">
    <source>
        <dbReference type="EMBL" id="ROR32386.1"/>
    </source>
</evidence>
<dbReference type="Proteomes" id="UP000276634">
    <property type="component" value="Unassembled WGS sequence"/>
</dbReference>
<dbReference type="SUPFAM" id="SSF51161">
    <property type="entry name" value="Trimeric LpxA-like enzymes"/>
    <property type="match status" value="1"/>
</dbReference>
<comment type="caution">
    <text evidence="2">The sequence shown here is derived from an EMBL/GenBank/DDBJ whole genome shotgun (WGS) entry which is preliminary data.</text>
</comment>
<feature type="region of interest" description="Disordered" evidence="1">
    <location>
        <begin position="183"/>
        <end position="206"/>
    </location>
</feature>
<dbReference type="InterPro" id="IPR011004">
    <property type="entry name" value="Trimer_LpxA-like_sf"/>
</dbReference>
<name>A0A3N1Y0P1_9GAMM</name>
<accession>A0A3N1Y0P1</accession>
<dbReference type="Gene3D" id="2.160.10.10">
    <property type="entry name" value="Hexapeptide repeat proteins"/>
    <property type="match status" value="1"/>
</dbReference>
<gene>
    <name evidence="2" type="ORF">EDC57_1586</name>
</gene>
<dbReference type="CDD" id="cd04745">
    <property type="entry name" value="LbH_paaY_like"/>
    <property type="match status" value="1"/>
</dbReference>
<reference evidence="2 3" key="1">
    <citation type="submission" date="2018-11" db="EMBL/GenBank/DDBJ databases">
        <title>Genomic Encyclopedia of Type Strains, Phase IV (KMG-IV): sequencing the most valuable type-strain genomes for metagenomic binning, comparative biology and taxonomic classification.</title>
        <authorList>
            <person name="Goeker M."/>
        </authorList>
    </citation>
    <scope>NUCLEOTIDE SEQUENCE [LARGE SCALE GENOMIC DNA]</scope>
    <source>
        <strain evidence="2 3">DSM 100275</strain>
    </source>
</reference>
<sequence length="206" mass="21618">MAAHPHRPQVYAIDGVVPVIEPGSFVHPSAVIIGDVLLRTGCYVGPHASLRGDMGRIVVGAGSNIQDGCIVHGFPGGETVIGENSHIAHGAVIHGCILGANVLVGMNAVVMDEAEVGESAFVAAMALVPAGRRIPPGHLAAGVPARVVRELTAEERAWKRGATAEYQHLTRRSLATLRPAEPLAAVEPDRPALQPLPLDPLHRSRR</sequence>
<keyword evidence="3" id="KW-1185">Reference proteome</keyword>
<dbReference type="RefSeq" id="WP_123401331.1">
    <property type="nucleotide sequence ID" value="NZ_RJVI01000002.1"/>
</dbReference>
<dbReference type="EMBL" id="RJVI01000002">
    <property type="protein sequence ID" value="ROR32386.1"/>
    <property type="molecule type" value="Genomic_DNA"/>
</dbReference>
<dbReference type="PANTHER" id="PTHR13061">
    <property type="entry name" value="DYNACTIN SUBUNIT P25"/>
    <property type="match status" value="1"/>
</dbReference>
<protein>
    <submittedName>
        <fullName evidence="2">Phenylacetic acid degradation protein</fullName>
    </submittedName>
</protein>
<evidence type="ECO:0000313" key="3">
    <source>
        <dbReference type="Proteomes" id="UP000276634"/>
    </source>
</evidence>